<organism evidence="2 3">
    <name type="scientific">Legionella dresdenensis</name>
    <dbReference type="NCBI Taxonomy" id="450200"/>
    <lineage>
        <taxon>Bacteria</taxon>
        <taxon>Pseudomonadati</taxon>
        <taxon>Pseudomonadota</taxon>
        <taxon>Gammaproteobacteria</taxon>
        <taxon>Legionellales</taxon>
        <taxon>Legionellaceae</taxon>
        <taxon>Legionella</taxon>
    </lineage>
</organism>
<dbReference type="InterPro" id="IPR027417">
    <property type="entry name" value="P-loop_NTPase"/>
</dbReference>
<accession>A0ABV8CI81</accession>
<dbReference type="SMART" id="SM00175">
    <property type="entry name" value="RAB"/>
    <property type="match status" value="1"/>
</dbReference>
<keyword evidence="1" id="KW-0547">Nucleotide-binding</keyword>
<gene>
    <name evidence="2" type="ORF">ACFORL_11655</name>
</gene>
<proteinExistence type="predicted"/>
<evidence type="ECO:0000256" key="1">
    <source>
        <dbReference type="ARBA" id="ARBA00022741"/>
    </source>
</evidence>
<name>A0ABV8CI81_9GAMM</name>
<dbReference type="RefSeq" id="WP_382344216.1">
    <property type="nucleotide sequence ID" value="NZ_JBHSAB010000029.1"/>
</dbReference>
<dbReference type="InterPro" id="IPR001806">
    <property type="entry name" value="Small_GTPase"/>
</dbReference>
<dbReference type="PANTHER" id="PTHR47978">
    <property type="match status" value="1"/>
</dbReference>
<dbReference type="CDD" id="cd00154">
    <property type="entry name" value="Rab"/>
    <property type="match status" value="1"/>
</dbReference>
<comment type="caution">
    <text evidence="2">The sequence shown here is derived from an EMBL/GenBank/DDBJ whole genome shotgun (WGS) entry which is preliminary data.</text>
</comment>
<dbReference type="SMART" id="SM00173">
    <property type="entry name" value="RAS"/>
    <property type="match status" value="1"/>
</dbReference>
<dbReference type="SUPFAM" id="SSF52540">
    <property type="entry name" value="P-loop containing nucleoside triphosphate hydrolases"/>
    <property type="match status" value="1"/>
</dbReference>
<protein>
    <recommendedName>
        <fullName evidence="4">Ras family GTPase</fullName>
    </recommendedName>
</protein>
<dbReference type="Proteomes" id="UP001595758">
    <property type="component" value="Unassembled WGS sequence"/>
</dbReference>
<evidence type="ECO:0000313" key="3">
    <source>
        <dbReference type="Proteomes" id="UP001595758"/>
    </source>
</evidence>
<dbReference type="PROSITE" id="PS51421">
    <property type="entry name" value="RAS"/>
    <property type="match status" value="1"/>
</dbReference>
<reference evidence="3" key="1">
    <citation type="journal article" date="2019" name="Int. J. Syst. Evol. Microbiol.">
        <title>The Global Catalogue of Microorganisms (GCM) 10K type strain sequencing project: providing services to taxonomists for standard genome sequencing and annotation.</title>
        <authorList>
            <consortium name="The Broad Institute Genomics Platform"/>
            <consortium name="The Broad Institute Genome Sequencing Center for Infectious Disease"/>
            <person name="Wu L."/>
            <person name="Ma J."/>
        </authorList>
    </citation>
    <scope>NUCLEOTIDE SEQUENCE [LARGE SCALE GENOMIC DNA]</scope>
    <source>
        <strain evidence="3">CCUG 59858</strain>
    </source>
</reference>
<dbReference type="PRINTS" id="PR00449">
    <property type="entry name" value="RASTRNSFRMNG"/>
</dbReference>
<evidence type="ECO:0008006" key="4">
    <source>
        <dbReference type="Google" id="ProtNLM"/>
    </source>
</evidence>
<dbReference type="SMART" id="SM00174">
    <property type="entry name" value="RHO"/>
    <property type="match status" value="1"/>
</dbReference>
<dbReference type="Gene3D" id="3.40.50.300">
    <property type="entry name" value="P-loop containing nucleotide triphosphate hydrolases"/>
    <property type="match status" value="1"/>
</dbReference>
<keyword evidence="3" id="KW-1185">Reference proteome</keyword>
<dbReference type="EMBL" id="JBHSAB010000029">
    <property type="protein sequence ID" value="MFC3909725.1"/>
    <property type="molecule type" value="Genomic_DNA"/>
</dbReference>
<evidence type="ECO:0000313" key="2">
    <source>
        <dbReference type="EMBL" id="MFC3909725.1"/>
    </source>
</evidence>
<dbReference type="PROSITE" id="PS51419">
    <property type="entry name" value="RAB"/>
    <property type="match status" value="1"/>
</dbReference>
<dbReference type="Pfam" id="PF00071">
    <property type="entry name" value="Ras"/>
    <property type="match status" value="1"/>
</dbReference>
<sequence length="351" mass="39505">MTKKTIPEEFKCFRTGQLINNPVNVVVNNSSVIIDESALLPGEKFSPVKQFEEKLNNWKRENETNIKEPELPSNSSSYTFNYAILGQAGTGISSIIERFTKKSFSNQNKHTQFNFDPVKHKIPCQGSIANLNIYDFGYVNSKWGSAKNAIMRKADAIFLVFDVNNAKSFEMIEEIYAEEAYLISEGCQIIVVGAKIDIENRRVVAAKRAQAFAESKGFSYLETSAKEGTNVDDIFTHPLKPLISKEVNKAITSKREEYNSWVDNYLIARKSITPEQYIGRLDRFFGGCSLNQKEAAVNDIKKALNGDMSILELEEKHAKALGQGKLKEVYKNIKPFLEELNINNTGKTLGS</sequence>